<dbReference type="EMBL" id="UINC01195567">
    <property type="protein sequence ID" value="SVE12189.1"/>
    <property type="molecule type" value="Genomic_DNA"/>
</dbReference>
<sequence>VQVGETVPVDPLVCVLTEEKPNPAALKSSSSAPAGETAEPGGAASSAAGAAGENEDKTWLSP</sequence>
<feature type="compositionally biased region" description="Low complexity" evidence="1">
    <location>
        <begin position="22"/>
        <end position="52"/>
    </location>
</feature>
<evidence type="ECO:0000256" key="1">
    <source>
        <dbReference type="SAM" id="MobiDB-lite"/>
    </source>
</evidence>
<protein>
    <submittedName>
        <fullName evidence="2">Uncharacterized protein</fullName>
    </submittedName>
</protein>
<feature type="region of interest" description="Disordered" evidence="1">
    <location>
        <begin position="19"/>
        <end position="62"/>
    </location>
</feature>
<feature type="non-terminal residue" evidence="2">
    <location>
        <position position="1"/>
    </location>
</feature>
<organism evidence="2">
    <name type="scientific">marine metagenome</name>
    <dbReference type="NCBI Taxonomy" id="408172"/>
    <lineage>
        <taxon>unclassified sequences</taxon>
        <taxon>metagenomes</taxon>
        <taxon>ecological metagenomes</taxon>
    </lineage>
</organism>
<feature type="non-terminal residue" evidence="2">
    <location>
        <position position="62"/>
    </location>
</feature>
<accession>A0A383AXC3</accession>
<proteinExistence type="predicted"/>
<evidence type="ECO:0000313" key="2">
    <source>
        <dbReference type="EMBL" id="SVE12189.1"/>
    </source>
</evidence>
<reference evidence="2" key="1">
    <citation type="submission" date="2018-05" db="EMBL/GenBank/DDBJ databases">
        <authorList>
            <person name="Lanie J.A."/>
            <person name="Ng W.-L."/>
            <person name="Kazmierczak K.M."/>
            <person name="Andrzejewski T.M."/>
            <person name="Davidsen T.M."/>
            <person name="Wayne K.J."/>
            <person name="Tettelin H."/>
            <person name="Glass J.I."/>
            <person name="Rusch D."/>
            <person name="Podicherti R."/>
            <person name="Tsui H.-C.T."/>
            <person name="Winkler M.E."/>
        </authorList>
    </citation>
    <scope>NUCLEOTIDE SEQUENCE</scope>
</reference>
<dbReference type="AlphaFoldDB" id="A0A383AXC3"/>
<gene>
    <name evidence="2" type="ORF">METZ01_LOCUS465043</name>
</gene>
<name>A0A383AXC3_9ZZZZ</name>